<dbReference type="InterPro" id="IPR003646">
    <property type="entry name" value="SH3-like_bac-type"/>
</dbReference>
<dbReference type="Pfam" id="PF14283">
    <property type="entry name" value="CD1107-like"/>
    <property type="match status" value="1"/>
</dbReference>
<feature type="domain" description="SH3b" evidence="4">
    <location>
        <begin position="113"/>
        <end position="177"/>
    </location>
</feature>
<keyword evidence="2" id="KW-0472">Membrane</keyword>
<dbReference type="InterPro" id="IPR025376">
    <property type="entry name" value="CD1107-like_dom"/>
</dbReference>
<keyword evidence="3" id="KW-0732">Signal</keyword>
<reference evidence="5 6" key="1">
    <citation type="submission" date="2021-10" db="EMBL/GenBank/DDBJ databases">
        <title>Anaerobic single-cell dispensing facilitates the cultivation of human gut bacteria.</title>
        <authorList>
            <person name="Afrizal A."/>
        </authorList>
    </citation>
    <scope>NUCLEOTIDE SEQUENCE [LARGE SCALE GENOMIC DNA]</scope>
    <source>
        <strain evidence="5 6">CLA-AA-H200</strain>
    </source>
</reference>
<protein>
    <submittedName>
        <fullName evidence="5">DUF4366 domain-containing protein</fullName>
    </submittedName>
</protein>
<dbReference type="SMART" id="SM00287">
    <property type="entry name" value="SH3b"/>
    <property type="match status" value="1"/>
</dbReference>
<feature type="compositionally biased region" description="Acidic residues" evidence="1">
    <location>
        <begin position="365"/>
        <end position="393"/>
    </location>
</feature>
<feature type="transmembrane region" description="Helical" evidence="2">
    <location>
        <begin position="330"/>
        <end position="353"/>
    </location>
</feature>
<feature type="signal peptide" evidence="3">
    <location>
        <begin position="1"/>
        <end position="29"/>
    </location>
</feature>
<accession>A0ABS8G070</accession>
<sequence length="393" mass="40521">MKRKGFLRMAAVFLAMALCVTGFSVTALASGGEDTAEVTGGMEPDRSESAAAESDTEETGDMEEPASDEGAGSGTEAADGDILEQITALLGGLGDVSADGDGIRITVDEGGSTQTGTVTTGGGNLNVRTGAGLDNEAFTQLPNGTQVEVTGTEGEWIKVLLPGREGYVHSDYLAVSSGDPGGTSFTLDGEELSSLLGQFTGGGNGAALTPDGNLSLVDDIGSGAQAGKQFITLTTKAGNVFYLIIDRDDEGEETVHFLNQVDEADLLALTEDGEKAETPIVCTCTEKCAAGAVDTSCPVCASNMTECTGPEPEPEETAEPEEPAEKEGGGAGMIVLAVLLLAAGGGAAFYFLVLKPKQKTKVPSDLDDLDLEDEELEDDEYLKDDEEETEDSK</sequence>
<feature type="chain" id="PRO_5045679544" evidence="3">
    <location>
        <begin position="30"/>
        <end position="393"/>
    </location>
</feature>
<dbReference type="InterPro" id="IPR052354">
    <property type="entry name" value="Cell_Wall_Dynamics_Protein"/>
</dbReference>
<dbReference type="Proteomes" id="UP001198151">
    <property type="component" value="Unassembled WGS sequence"/>
</dbReference>
<feature type="region of interest" description="Disordered" evidence="1">
    <location>
        <begin position="306"/>
        <end position="328"/>
    </location>
</feature>
<dbReference type="PANTHER" id="PTHR34408">
    <property type="entry name" value="FAMILY PROTEIN, PUTATIVE-RELATED"/>
    <property type="match status" value="1"/>
</dbReference>
<comment type="caution">
    <text evidence="5">The sequence shown here is derived from an EMBL/GenBank/DDBJ whole genome shotgun (WGS) entry which is preliminary data.</text>
</comment>
<feature type="region of interest" description="Disordered" evidence="1">
    <location>
        <begin position="360"/>
        <end position="393"/>
    </location>
</feature>
<gene>
    <name evidence="5" type="ORF">LKD70_14745</name>
</gene>
<dbReference type="Gene3D" id="2.30.30.40">
    <property type="entry name" value="SH3 Domains"/>
    <property type="match status" value="1"/>
</dbReference>
<evidence type="ECO:0000259" key="4">
    <source>
        <dbReference type="PROSITE" id="PS51781"/>
    </source>
</evidence>
<feature type="compositionally biased region" description="Acidic residues" evidence="1">
    <location>
        <begin position="312"/>
        <end position="322"/>
    </location>
</feature>
<dbReference type="PANTHER" id="PTHR34408:SF1">
    <property type="entry name" value="GLYCOSYL HYDROLASE FAMILY 19 DOMAIN-CONTAINING PROTEIN HI_1415"/>
    <property type="match status" value="1"/>
</dbReference>
<keyword evidence="6" id="KW-1185">Reference proteome</keyword>
<name>A0ABS8G070_9FIRM</name>
<keyword evidence="2" id="KW-0812">Transmembrane</keyword>
<proteinExistence type="predicted"/>
<dbReference type="PROSITE" id="PS51781">
    <property type="entry name" value="SH3B"/>
    <property type="match status" value="1"/>
</dbReference>
<feature type="region of interest" description="Disordered" evidence="1">
    <location>
        <begin position="33"/>
        <end position="77"/>
    </location>
</feature>
<feature type="region of interest" description="Disordered" evidence="1">
    <location>
        <begin position="105"/>
        <end position="125"/>
    </location>
</feature>
<dbReference type="EMBL" id="JAJEQX010000031">
    <property type="protein sequence ID" value="MCC2255653.1"/>
    <property type="molecule type" value="Genomic_DNA"/>
</dbReference>
<evidence type="ECO:0000256" key="1">
    <source>
        <dbReference type="SAM" id="MobiDB-lite"/>
    </source>
</evidence>
<feature type="compositionally biased region" description="Acidic residues" evidence="1">
    <location>
        <begin position="54"/>
        <end position="67"/>
    </location>
</feature>
<evidence type="ECO:0000313" key="6">
    <source>
        <dbReference type="Proteomes" id="UP001198151"/>
    </source>
</evidence>
<evidence type="ECO:0000256" key="3">
    <source>
        <dbReference type="SAM" id="SignalP"/>
    </source>
</evidence>
<dbReference type="Pfam" id="PF08239">
    <property type="entry name" value="SH3_3"/>
    <property type="match status" value="1"/>
</dbReference>
<organism evidence="5 6">
    <name type="scientific">Ruminococcus turbiniformis</name>
    <dbReference type="NCBI Taxonomy" id="2881258"/>
    <lineage>
        <taxon>Bacteria</taxon>
        <taxon>Bacillati</taxon>
        <taxon>Bacillota</taxon>
        <taxon>Clostridia</taxon>
        <taxon>Eubacteriales</taxon>
        <taxon>Oscillospiraceae</taxon>
        <taxon>Ruminococcus</taxon>
    </lineage>
</organism>
<evidence type="ECO:0000256" key="2">
    <source>
        <dbReference type="SAM" id="Phobius"/>
    </source>
</evidence>
<keyword evidence="2" id="KW-1133">Transmembrane helix</keyword>
<dbReference type="RefSeq" id="WP_227708659.1">
    <property type="nucleotide sequence ID" value="NZ_JAJEQX010000031.1"/>
</dbReference>
<evidence type="ECO:0000313" key="5">
    <source>
        <dbReference type="EMBL" id="MCC2255653.1"/>
    </source>
</evidence>